<evidence type="ECO:0000259" key="2">
    <source>
        <dbReference type="Pfam" id="PF08241"/>
    </source>
</evidence>
<feature type="compositionally biased region" description="Low complexity" evidence="1">
    <location>
        <begin position="1"/>
        <end position="17"/>
    </location>
</feature>
<protein>
    <recommendedName>
        <fullName evidence="2">Methyltransferase type 11 domain-containing protein</fullName>
    </recommendedName>
</protein>
<dbReference type="GeneID" id="38126511"/>
<keyword evidence="4" id="KW-1185">Reference proteome</keyword>
<dbReference type="EMBL" id="NKHU02000099">
    <property type="protein sequence ID" value="RHZ55504.1"/>
    <property type="molecule type" value="Genomic_DNA"/>
</dbReference>
<dbReference type="SUPFAM" id="SSF53335">
    <property type="entry name" value="S-adenosyl-L-methionine-dependent methyltransferases"/>
    <property type="match status" value="1"/>
</dbReference>
<dbReference type="InterPro" id="IPR029063">
    <property type="entry name" value="SAM-dependent_MTases_sf"/>
</dbReference>
<gene>
    <name evidence="3" type="ORF">CDV56_104537</name>
</gene>
<dbReference type="AlphaFoldDB" id="A0A397H1D6"/>
<dbReference type="CDD" id="cd02440">
    <property type="entry name" value="AdoMet_MTases"/>
    <property type="match status" value="1"/>
</dbReference>
<sequence>MQTNPLTHTLLPPTATPDDWEKKASSYKSMTGGLNVKPITVMLECLNSRFPLASATGILDDGCGPGPIMTRIIDEFGKHLPAECTLTCSDFAPAMVDQVQEAKRRFVAEEPGSVWGRVRTEVLDCMDLATVGDGEMSHVAAGWSFFNASTPQKALSESLRVLQPDGVLVASSWAETDWLKILWTITKIDPARSPPSIPEDWAKAGNLAAQLEIAGYRDVEVQEVPVDIPFRSYASFVDVMMTRVTQMMTASQDLDERQKTLLRGLMMEEMRGLCPTEPGVLKAVSLVAVGVK</sequence>
<evidence type="ECO:0000313" key="3">
    <source>
        <dbReference type="EMBL" id="RHZ55504.1"/>
    </source>
</evidence>
<proteinExistence type="predicted"/>
<comment type="caution">
    <text evidence="3">The sequence shown here is derived from an EMBL/GenBank/DDBJ whole genome shotgun (WGS) entry which is preliminary data.</text>
</comment>
<accession>A0A397H1D6</accession>
<organism evidence="3 4">
    <name type="scientific">Aspergillus thermomutatus</name>
    <name type="common">Neosartorya pseudofischeri</name>
    <dbReference type="NCBI Taxonomy" id="41047"/>
    <lineage>
        <taxon>Eukaryota</taxon>
        <taxon>Fungi</taxon>
        <taxon>Dikarya</taxon>
        <taxon>Ascomycota</taxon>
        <taxon>Pezizomycotina</taxon>
        <taxon>Eurotiomycetes</taxon>
        <taxon>Eurotiomycetidae</taxon>
        <taxon>Eurotiales</taxon>
        <taxon>Aspergillaceae</taxon>
        <taxon>Aspergillus</taxon>
        <taxon>Aspergillus subgen. Fumigati</taxon>
    </lineage>
</organism>
<feature type="domain" description="Methyltransferase type 11" evidence="2">
    <location>
        <begin position="59"/>
        <end position="169"/>
    </location>
</feature>
<dbReference type="GO" id="GO:0008757">
    <property type="term" value="F:S-adenosylmethionine-dependent methyltransferase activity"/>
    <property type="evidence" value="ECO:0007669"/>
    <property type="project" value="InterPro"/>
</dbReference>
<feature type="region of interest" description="Disordered" evidence="1">
    <location>
        <begin position="1"/>
        <end position="24"/>
    </location>
</feature>
<name>A0A397H1D6_ASPTH</name>
<dbReference type="Gene3D" id="3.40.50.150">
    <property type="entry name" value="Vaccinia Virus protein VP39"/>
    <property type="match status" value="1"/>
</dbReference>
<evidence type="ECO:0000313" key="4">
    <source>
        <dbReference type="Proteomes" id="UP000215305"/>
    </source>
</evidence>
<dbReference type="VEuPathDB" id="FungiDB:CDV56_104537"/>
<dbReference type="Pfam" id="PF08241">
    <property type="entry name" value="Methyltransf_11"/>
    <property type="match status" value="1"/>
</dbReference>
<dbReference type="Proteomes" id="UP000215305">
    <property type="component" value="Unassembled WGS sequence"/>
</dbReference>
<evidence type="ECO:0000256" key="1">
    <source>
        <dbReference type="SAM" id="MobiDB-lite"/>
    </source>
</evidence>
<reference evidence="3" key="1">
    <citation type="submission" date="2018-08" db="EMBL/GenBank/DDBJ databases">
        <title>Draft genome sequence of azole-resistant Aspergillus thermomutatus (Neosartorya pseudofischeri) strain HMR AF 39, isolated from a human nasal aspirate.</title>
        <authorList>
            <person name="Parent-Michaud M."/>
            <person name="Dufresne P.J."/>
            <person name="Fournier E."/>
            <person name="Martineau C."/>
            <person name="Moreira S."/>
            <person name="Perkins V."/>
            <person name="De Repentigny L."/>
            <person name="Dufresne S.F."/>
        </authorList>
    </citation>
    <scope>NUCLEOTIDE SEQUENCE [LARGE SCALE GENOMIC DNA]</scope>
    <source>
        <strain evidence="3">HMR AF 39</strain>
    </source>
</reference>
<dbReference type="OrthoDB" id="2013972at2759"/>
<dbReference type="InterPro" id="IPR013216">
    <property type="entry name" value="Methyltransf_11"/>
</dbReference>
<dbReference type="RefSeq" id="XP_026614340.1">
    <property type="nucleotide sequence ID" value="XM_026758156.1"/>
</dbReference>